<evidence type="ECO:0000256" key="11">
    <source>
        <dbReference type="SAM" id="SignalP"/>
    </source>
</evidence>
<feature type="chain" id="PRO_5002893207" description="D-alanyl-D-alanine dipeptidase" evidence="11">
    <location>
        <begin position="27"/>
        <end position="207"/>
    </location>
</feature>
<feature type="binding site" evidence="9">
    <location>
        <position position="187"/>
    </location>
    <ligand>
        <name>Zn(2+)</name>
        <dbReference type="ChEBI" id="CHEBI:29105"/>
        <note>catalytic</note>
    </ligand>
</feature>
<evidence type="ECO:0000256" key="5">
    <source>
        <dbReference type="ARBA" id="ARBA00022833"/>
    </source>
</evidence>
<comment type="function">
    <text evidence="9 10">Catalyzes hydrolysis of the D-alanyl-D-alanine dipeptide.</text>
</comment>
<evidence type="ECO:0000256" key="3">
    <source>
        <dbReference type="ARBA" id="ARBA00022723"/>
    </source>
</evidence>
<gene>
    <name evidence="12" type="ORF">Cflav_PD4089</name>
</gene>
<keyword evidence="2 9" id="KW-0645">Protease</keyword>
<dbReference type="GO" id="GO:0008270">
    <property type="term" value="F:zinc ion binding"/>
    <property type="evidence" value="ECO:0007669"/>
    <property type="project" value="UniProtKB-UniRule"/>
</dbReference>
<dbReference type="PANTHER" id="PTHR43126">
    <property type="entry name" value="D-ALANYL-D-ALANINE DIPEPTIDASE"/>
    <property type="match status" value="1"/>
</dbReference>
<dbReference type="OrthoDB" id="9801430at2"/>
<keyword evidence="8 10" id="KW-0961">Cell wall biogenesis/degradation</keyword>
<feature type="binding site" evidence="9">
    <location>
        <position position="120"/>
    </location>
    <ligand>
        <name>Zn(2+)</name>
        <dbReference type="ChEBI" id="CHEBI:29105"/>
        <note>catalytic</note>
    </ligand>
</feature>
<comment type="similarity">
    <text evidence="9 10">Belongs to the peptidase M15D family.</text>
</comment>
<evidence type="ECO:0000256" key="7">
    <source>
        <dbReference type="ARBA" id="ARBA00023049"/>
    </source>
</evidence>
<evidence type="ECO:0000313" key="12">
    <source>
        <dbReference type="EMBL" id="EEF60920.1"/>
    </source>
</evidence>
<dbReference type="Pfam" id="PF01427">
    <property type="entry name" value="Peptidase_M15"/>
    <property type="match status" value="1"/>
</dbReference>
<evidence type="ECO:0000313" key="13">
    <source>
        <dbReference type="Proteomes" id="UP000003688"/>
    </source>
</evidence>
<evidence type="ECO:0000256" key="2">
    <source>
        <dbReference type="ARBA" id="ARBA00022670"/>
    </source>
</evidence>
<feature type="active site" description="Proton donor/acceptor" evidence="9">
    <location>
        <position position="184"/>
    </location>
</feature>
<feature type="site" description="Transition state stabilizer" evidence="9">
    <location>
        <position position="93"/>
    </location>
</feature>
<keyword evidence="11" id="KW-0732">Signal</keyword>
<dbReference type="CDD" id="cd14840">
    <property type="entry name" value="D-Ala-D-Ala_dipeptidase_Aad"/>
    <property type="match status" value="1"/>
</dbReference>
<dbReference type="Gene3D" id="3.30.1380.10">
    <property type="match status" value="1"/>
</dbReference>
<dbReference type="RefSeq" id="WP_007415095.1">
    <property type="nucleotide sequence ID" value="NZ_ABOX02000013.1"/>
</dbReference>
<keyword evidence="3 9" id="KW-0479">Metal-binding</keyword>
<dbReference type="EMBL" id="ABOX02000013">
    <property type="protein sequence ID" value="EEF60920.1"/>
    <property type="molecule type" value="Genomic_DNA"/>
</dbReference>
<dbReference type="PANTHER" id="PTHR43126:SF1">
    <property type="entry name" value="D-ALANYL-D-ALANINE DIPEPTIDASE"/>
    <property type="match status" value="1"/>
</dbReference>
<feature type="signal peptide" evidence="11">
    <location>
        <begin position="1"/>
        <end position="26"/>
    </location>
</feature>
<dbReference type="PROSITE" id="PS51257">
    <property type="entry name" value="PROKAR_LIPOPROTEIN"/>
    <property type="match status" value="1"/>
</dbReference>
<keyword evidence="5 9" id="KW-0862">Zinc</keyword>
<evidence type="ECO:0000256" key="6">
    <source>
        <dbReference type="ARBA" id="ARBA00022997"/>
    </source>
</evidence>
<proteinExistence type="inferred from homology"/>
<keyword evidence="6 9" id="KW-0224">Dipeptidase</keyword>
<comment type="catalytic activity">
    <reaction evidence="1 9 10">
        <text>D-alanyl-D-alanine + H2O = 2 D-alanine</text>
        <dbReference type="Rhea" id="RHEA:20661"/>
        <dbReference type="ChEBI" id="CHEBI:15377"/>
        <dbReference type="ChEBI" id="CHEBI:57416"/>
        <dbReference type="ChEBI" id="CHEBI:57822"/>
        <dbReference type="EC" id="3.4.13.22"/>
    </reaction>
</comment>
<protein>
    <recommendedName>
        <fullName evidence="9 10">D-alanyl-D-alanine dipeptidase</fullName>
        <shortName evidence="9 10">D-Ala-D-Ala dipeptidase</shortName>
        <ecNumber evidence="9 10">3.4.13.22</ecNumber>
    </recommendedName>
</protein>
<keyword evidence="4 9" id="KW-0378">Hydrolase</keyword>
<dbReference type="GO" id="GO:0071555">
    <property type="term" value="P:cell wall organization"/>
    <property type="evidence" value="ECO:0007669"/>
    <property type="project" value="UniProtKB-KW"/>
</dbReference>
<sequence length="207" mass="23930" precursor="true">MRRKHGWLAIAGSLLLLAGCSTNKQMADLVDVKRVVPGVVLDIRYATTNNFTGKKLYPVAKCCLRKEAAVSLREVQEELHELGYGLKIYDGYRPLSVQKKMWEVYPHEDYVANPAKGSRHNRGAAVDLTLIRLDGTAVSMPTEFDDFTEKAHRNYMDLPEEQIQNRELLARIMTAHGFKGLPAEWWHFDYKNWERYEILDIDYSRIK</sequence>
<dbReference type="Proteomes" id="UP000003688">
    <property type="component" value="Unassembled WGS sequence"/>
</dbReference>
<evidence type="ECO:0000256" key="1">
    <source>
        <dbReference type="ARBA" id="ARBA00001362"/>
    </source>
</evidence>
<dbReference type="GO" id="GO:0160237">
    <property type="term" value="F:D-Ala-D-Ala dipeptidase activity"/>
    <property type="evidence" value="ECO:0007669"/>
    <property type="project" value="UniProtKB-EC"/>
</dbReference>
<dbReference type="NCBIfam" id="NF007557">
    <property type="entry name" value="PRK10178.1"/>
    <property type="match status" value="1"/>
</dbReference>
<dbReference type="HAMAP" id="MF_01924">
    <property type="entry name" value="A_A_dipeptidase"/>
    <property type="match status" value="1"/>
</dbReference>
<comment type="caution">
    <text evidence="12">The sequence shown here is derived from an EMBL/GenBank/DDBJ whole genome shotgun (WGS) entry which is preliminary data.</text>
</comment>
<feature type="binding site" evidence="9">
    <location>
        <position position="127"/>
    </location>
    <ligand>
        <name>Zn(2+)</name>
        <dbReference type="ChEBI" id="CHEBI:29105"/>
        <note>catalytic</note>
    </ligand>
</feature>
<dbReference type="GO" id="GO:0006508">
    <property type="term" value="P:proteolysis"/>
    <property type="evidence" value="ECO:0007669"/>
    <property type="project" value="UniProtKB-KW"/>
</dbReference>
<dbReference type="GO" id="GO:0008237">
    <property type="term" value="F:metallopeptidase activity"/>
    <property type="evidence" value="ECO:0007669"/>
    <property type="project" value="UniProtKB-KW"/>
</dbReference>
<keyword evidence="7 9" id="KW-0482">Metalloprotease</keyword>
<dbReference type="EC" id="3.4.13.22" evidence="9 10"/>
<keyword evidence="13" id="KW-1185">Reference proteome</keyword>
<accession>B9XGZ9</accession>
<evidence type="ECO:0000256" key="8">
    <source>
        <dbReference type="ARBA" id="ARBA00023316"/>
    </source>
</evidence>
<dbReference type="SUPFAM" id="SSF55166">
    <property type="entry name" value="Hedgehog/DD-peptidase"/>
    <property type="match status" value="1"/>
</dbReference>
<evidence type="ECO:0000256" key="4">
    <source>
        <dbReference type="ARBA" id="ARBA00022801"/>
    </source>
</evidence>
<dbReference type="PIRSF" id="PIRSF026671">
    <property type="entry name" value="AA_dipeptidase"/>
    <property type="match status" value="1"/>
</dbReference>
<reference evidence="12 13" key="1">
    <citation type="journal article" date="2011" name="J. Bacteriol.">
        <title>Genome sequence of 'Pedosphaera parvula' Ellin514, an aerobic Verrucomicrobial isolate from pasture soil.</title>
        <authorList>
            <person name="Kant R."/>
            <person name="van Passel M.W."/>
            <person name="Sangwan P."/>
            <person name="Palva A."/>
            <person name="Lucas S."/>
            <person name="Copeland A."/>
            <person name="Lapidus A."/>
            <person name="Glavina Del Rio T."/>
            <person name="Dalin E."/>
            <person name="Tice H."/>
            <person name="Bruce D."/>
            <person name="Goodwin L."/>
            <person name="Pitluck S."/>
            <person name="Chertkov O."/>
            <person name="Larimer F.W."/>
            <person name="Land M.L."/>
            <person name="Hauser L."/>
            <person name="Brettin T.S."/>
            <person name="Detter J.C."/>
            <person name="Han S."/>
            <person name="de Vos W.M."/>
            <person name="Janssen P.H."/>
            <person name="Smidt H."/>
        </authorList>
    </citation>
    <scope>NUCLEOTIDE SEQUENCE [LARGE SCALE GENOMIC DNA]</scope>
    <source>
        <strain evidence="12 13">Ellin514</strain>
    </source>
</reference>
<name>B9XGZ9_PEDPL</name>
<dbReference type="AlphaFoldDB" id="B9XGZ9"/>
<evidence type="ECO:0000256" key="9">
    <source>
        <dbReference type="HAMAP-Rule" id="MF_01924"/>
    </source>
</evidence>
<evidence type="ECO:0000256" key="10">
    <source>
        <dbReference type="PIRNR" id="PIRNR026671"/>
    </source>
</evidence>
<dbReference type="InterPro" id="IPR000755">
    <property type="entry name" value="A_A_dipeptidase"/>
</dbReference>
<dbReference type="InterPro" id="IPR009045">
    <property type="entry name" value="Zn_M74/Hedgehog-like"/>
</dbReference>
<dbReference type="STRING" id="320771.Cflav_PD4089"/>
<organism evidence="12 13">
    <name type="scientific">Pedosphaera parvula (strain Ellin514)</name>
    <dbReference type="NCBI Taxonomy" id="320771"/>
    <lineage>
        <taxon>Bacteria</taxon>
        <taxon>Pseudomonadati</taxon>
        <taxon>Verrucomicrobiota</taxon>
        <taxon>Pedosphaerae</taxon>
        <taxon>Pedosphaerales</taxon>
        <taxon>Pedosphaeraceae</taxon>
        <taxon>Pedosphaera</taxon>
    </lineage>
</organism>
<comment type="cofactor">
    <cofactor evidence="9">
        <name>Zn(2+)</name>
        <dbReference type="ChEBI" id="CHEBI:29105"/>
    </cofactor>
    <text evidence="9">Binds 1 zinc ion per subunit.</text>
</comment>